<dbReference type="Gene3D" id="1.10.287.1260">
    <property type="match status" value="1"/>
</dbReference>
<dbReference type="InterPro" id="IPR010920">
    <property type="entry name" value="LSM_dom_sf"/>
</dbReference>
<dbReference type="EMBL" id="HBGO01013041">
    <property type="protein sequence ID" value="CAD9333794.1"/>
    <property type="molecule type" value="Transcribed_RNA"/>
</dbReference>
<dbReference type="SUPFAM" id="SSF50182">
    <property type="entry name" value="Sm-like ribonucleoproteins"/>
    <property type="match status" value="1"/>
</dbReference>
<keyword evidence="4" id="KW-0472">Membrane</keyword>
<evidence type="ECO:0000256" key="2">
    <source>
        <dbReference type="ARBA" id="ARBA00022692"/>
    </source>
</evidence>
<accession>A0A7S2EFH5</accession>
<feature type="chain" id="PRO_5031243481" description="Mechanosensitive ion channel MscS domain-containing protein" evidence="5">
    <location>
        <begin position="25"/>
        <end position="475"/>
    </location>
</feature>
<evidence type="ECO:0000256" key="4">
    <source>
        <dbReference type="ARBA" id="ARBA00023136"/>
    </source>
</evidence>
<evidence type="ECO:0000256" key="5">
    <source>
        <dbReference type="SAM" id="SignalP"/>
    </source>
</evidence>
<sequence length="475" mass="52519">MAMAIAATSAAVVLLLFNIPLVSSFTLRPEIKRAWTSEYSNSGRQPTLRAATSGAVDGPVHSLLHQSAVRSLLENSIKPQSAHAQQYPDARDFLFSDIFGRIRRVASNVGPALSRILEVVDPLDIAYLSAVAFGSRELLRIYNNHVLNPLFRRERPKPFDESKLSAVGDLTCQVGQCALAAYSCEILVAFLDAMGIHAPPSASQTIAMAIFAGWGARKASQVKRGLLERFFDRVPSRGGRRKRAQSARVFYDRFSDIAIYLLTAGIVLEMCGTFQPVVRSLLSVAGLSSLVLGLSLRDPLSQILQGTSLLVLNHFSPGDKIKLADGTVGRVIEMGWLDTTIMGSDDIFVRIPNSEIASRRIYNISRMKRSRVKEVLRFHYADVEKLPGLMEDIKAEIRESCSNVIVNGSRPLRAHLRECHHDHVAVVVEAHFNITPRTSEFYDEQERALLAMVRAVKSNGLDFAIPSRLVLREEG</sequence>
<keyword evidence="3" id="KW-1133">Transmembrane helix</keyword>
<dbReference type="InterPro" id="IPR023408">
    <property type="entry name" value="MscS_beta-dom_sf"/>
</dbReference>
<dbReference type="AlphaFoldDB" id="A0A7S2EFH5"/>
<feature type="signal peptide" evidence="5">
    <location>
        <begin position="1"/>
        <end position="24"/>
    </location>
</feature>
<dbReference type="PANTHER" id="PTHR30566">
    <property type="entry name" value="YNAI-RELATED MECHANOSENSITIVE ION CHANNEL"/>
    <property type="match status" value="1"/>
</dbReference>
<feature type="domain" description="Mechanosensitive ion channel MscS" evidence="6">
    <location>
        <begin position="298"/>
        <end position="366"/>
    </location>
</feature>
<dbReference type="PANTHER" id="PTHR30566:SF5">
    <property type="entry name" value="MECHANOSENSITIVE ION CHANNEL PROTEIN 1, MITOCHONDRIAL-RELATED"/>
    <property type="match status" value="1"/>
</dbReference>
<evidence type="ECO:0000259" key="6">
    <source>
        <dbReference type="Pfam" id="PF00924"/>
    </source>
</evidence>
<dbReference type="GO" id="GO:0055085">
    <property type="term" value="P:transmembrane transport"/>
    <property type="evidence" value="ECO:0007669"/>
    <property type="project" value="InterPro"/>
</dbReference>
<evidence type="ECO:0000313" key="7">
    <source>
        <dbReference type="EMBL" id="CAD9333794.1"/>
    </source>
</evidence>
<name>A0A7S2EFH5_TRICV</name>
<dbReference type="Pfam" id="PF00924">
    <property type="entry name" value="MS_channel_2nd"/>
    <property type="match status" value="1"/>
</dbReference>
<dbReference type="Gene3D" id="2.30.30.60">
    <property type="match status" value="1"/>
</dbReference>
<dbReference type="GO" id="GO:0016020">
    <property type="term" value="C:membrane"/>
    <property type="evidence" value="ECO:0007669"/>
    <property type="project" value="UniProtKB-SubCell"/>
</dbReference>
<evidence type="ECO:0000256" key="1">
    <source>
        <dbReference type="ARBA" id="ARBA00004370"/>
    </source>
</evidence>
<keyword evidence="5" id="KW-0732">Signal</keyword>
<evidence type="ECO:0000256" key="3">
    <source>
        <dbReference type="ARBA" id="ARBA00022989"/>
    </source>
</evidence>
<comment type="subcellular location">
    <subcellularLocation>
        <location evidence="1">Membrane</location>
    </subcellularLocation>
</comment>
<keyword evidence="2" id="KW-0812">Transmembrane</keyword>
<reference evidence="7" key="1">
    <citation type="submission" date="2021-01" db="EMBL/GenBank/DDBJ databases">
        <authorList>
            <person name="Corre E."/>
            <person name="Pelletier E."/>
            <person name="Niang G."/>
            <person name="Scheremetjew M."/>
            <person name="Finn R."/>
            <person name="Kale V."/>
            <person name="Holt S."/>
            <person name="Cochrane G."/>
            <person name="Meng A."/>
            <person name="Brown T."/>
            <person name="Cohen L."/>
        </authorList>
    </citation>
    <scope>NUCLEOTIDE SEQUENCE</scope>
    <source>
        <strain evidence="7">Grunow 1884</strain>
    </source>
</reference>
<protein>
    <recommendedName>
        <fullName evidence="6">Mechanosensitive ion channel MscS domain-containing protein</fullName>
    </recommendedName>
</protein>
<proteinExistence type="predicted"/>
<dbReference type="InterPro" id="IPR006685">
    <property type="entry name" value="MscS_channel_2nd"/>
</dbReference>
<organism evidence="7">
    <name type="scientific">Trieres chinensis</name>
    <name type="common">Marine centric diatom</name>
    <name type="synonym">Odontella sinensis</name>
    <dbReference type="NCBI Taxonomy" id="1514140"/>
    <lineage>
        <taxon>Eukaryota</taxon>
        <taxon>Sar</taxon>
        <taxon>Stramenopiles</taxon>
        <taxon>Ochrophyta</taxon>
        <taxon>Bacillariophyta</taxon>
        <taxon>Mediophyceae</taxon>
        <taxon>Biddulphiophycidae</taxon>
        <taxon>Eupodiscales</taxon>
        <taxon>Parodontellaceae</taxon>
        <taxon>Trieres</taxon>
    </lineage>
</organism>
<gene>
    <name evidence="7" type="ORF">OSIN01602_LOCUS7292</name>
</gene>